<reference evidence="1 3" key="1">
    <citation type="submission" date="2019-07" db="EMBL/GenBank/DDBJ databases">
        <title>Genomics analysis of Aphanomyces spp. identifies a new class of oomycete effector associated with host adaptation.</title>
        <authorList>
            <person name="Gaulin E."/>
        </authorList>
    </citation>
    <scope>NUCLEOTIDE SEQUENCE [LARGE SCALE GENOMIC DNA]</scope>
    <source>
        <strain evidence="1 3">ATCC 201684</strain>
    </source>
</reference>
<dbReference type="EMBL" id="VJMJ01000001">
    <property type="protein sequence ID" value="KAF0745758.1"/>
    <property type="molecule type" value="Genomic_DNA"/>
</dbReference>
<evidence type="ECO:0000313" key="3">
    <source>
        <dbReference type="Proteomes" id="UP000481153"/>
    </source>
</evidence>
<proteinExistence type="predicted"/>
<protein>
    <submittedName>
        <fullName evidence="1">Uncharacterized protein</fullName>
    </submittedName>
</protein>
<organism evidence="1 3">
    <name type="scientific">Aphanomyces euteiches</name>
    <dbReference type="NCBI Taxonomy" id="100861"/>
    <lineage>
        <taxon>Eukaryota</taxon>
        <taxon>Sar</taxon>
        <taxon>Stramenopiles</taxon>
        <taxon>Oomycota</taxon>
        <taxon>Saprolegniomycetes</taxon>
        <taxon>Saprolegniales</taxon>
        <taxon>Verrucalvaceae</taxon>
        <taxon>Aphanomyces</taxon>
    </lineage>
</organism>
<sequence length="188" mass="20804">MTSLSNEIATCCKTLCAQEAWVFGKKHALKAVEGLFRETTRDSKDAVSVDVLLPLAAPMAEHLLPSGHTDTIKTTCALLVVFVKTLGVAFCPFADQVVVPLLNVGRKMRRRTTEERLANPSLPQSKLVDQMLWESAETCLDVMSSKSRYNLVPMLDHYDECRSVSVQCLVLKQVGIVLGSWTKPELEP</sequence>
<keyword evidence="3" id="KW-1185">Reference proteome</keyword>
<dbReference type="Proteomes" id="UP000481153">
    <property type="component" value="Unassembled WGS sequence"/>
</dbReference>
<dbReference type="VEuPathDB" id="FungiDB:AeMF1_015349"/>
<gene>
    <name evidence="1" type="ORF">Ae201684_000205</name>
    <name evidence="2" type="ORF">Ae201684_000206</name>
</gene>
<evidence type="ECO:0000313" key="1">
    <source>
        <dbReference type="EMBL" id="KAF0745757.1"/>
    </source>
</evidence>
<comment type="caution">
    <text evidence="1">The sequence shown here is derived from an EMBL/GenBank/DDBJ whole genome shotgun (WGS) entry which is preliminary data.</text>
</comment>
<dbReference type="AlphaFoldDB" id="A0A6G0XZ04"/>
<dbReference type="EMBL" id="VJMJ01000001">
    <property type="protein sequence ID" value="KAF0745757.1"/>
    <property type="molecule type" value="Genomic_DNA"/>
</dbReference>
<evidence type="ECO:0000313" key="2">
    <source>
        <dbReference type="EMBL" id="KAF0745758.1"/>
    </source>
</evidence>
<name>A0A6G0XZ04_9STRA</name>
<accession>A0A6G0XZ04</accession>